<reference evidence="4 5" key="1">
    <citation type="submission" date="2024-05" db="EMBL/GenBank/DDBJ databases">
        <title>Haplotype-resolved chromosome-level genome assembly of Huyou (Citrus changshanensis).</title>
        <authorList>
            <person name="Miao C."/>
            <person name="Chen W."/>
            <person name="Wu Y."/>
            <person name="Wang L."/>
            <person name="Zhao S."/>
            <person name="Grierson D."/>
            <person name="Xu C."/>
            <person name="Chen K."/>
        </authorList>
    </citation>
    <scope>NUCLEOTIDE SEQUENCE [LARGE SCALE GENOMIC DNA]</scope>
    <source>
        <strain evidence="4">01-14</strain>
        <tissue evidence="4">Leaf</tissue>
    </source>
</reference>
<feature type="compositionally biased region" description="Low complexity" evidence="1">
    <location>
        <begin position="533"/>
        <end position="551"/>
    </location>
</feature>
<protein>
    <recommendedName>
        <fullName evidence="3">AB hydrolase-1 domain-containing protein</fullName>
    </recommendedName>
</protein>
<gene>
    <name evidence="4" type="ORF">WN944_020636</name>
</gene>
<dbReference type="Proteomes" id="UP001428341">
    <property type="component" value="Unassembled WGS sequence"/>
</dbReference>
<evidence type="ECO:0000259" key="3">
    <source>
        <dbReference type="Pfam" id="PF12697"/>
    </source>
</evidence>
<dbReference type="PANTHER" id="PTHR47280">
    <property type="entry name" value="PHEOPHYTINASE, CHLOROPLASTIC"/>
    <property type="match status" value="1"/>
</dbReference>
<keyword evidence="2" id="KW-1133">Transmembrane helix</keyword>
<dbReference type="Gene3D" id="3.40.50.1820">
    <property type="entry name" value="alpha/beta hydrolase"/>
    <property type="match status" value="1"/>
</dbReference>
<dbReference type="AlphaFoldDB" id="A0AAP0QGA5"/>
<dbReference type="GO" id="GO:0009507">
    <property type="term" value="C:chloroplast"/>
    <property type="evidence" value="ECO:0007669"/>
    <property type="project" value="TreeGrafter"/>
</dbReference>
<feature type="transmembrane region" description="Helical" evidence="2">
    <location>
        <begin position="595"/>
        <end position="614"/>
    </location>
</feature>
<name>A0AAP0QGA5_9ROSI</name>
<evidence type="ECO:0000313" key="5">
    <source>
        <dbReference type="Proteomes" id="UP001428341"/>
    </source>
</evidence>
<sequence length="715" mass="80661">MEILSYNCPPNCQVVNLRWKLVKKASQSCESKPPSFREHRILCIRRDFRSGFSGYSISSWCFSKNLDREKGSNSSNAVQGFRNLNSQVLSGSYDGYVIGGEEDAGSFPKEREAIPKVLIPGLPDEYNGESGAPITSCFWEWKPKFNVHYEKAGCENVNSPPVLFLPGFGVGSFHYEKQLKDLGKDYRVWAIDFLGQGMSLPDEDPTPRSKEGDSTEEKNFLWGFGDKAQPWASELAYSVDLWQDQVCYFIKEVIREPVYVVGNSLGGFVAVYFAACNPHLVKGVTLLNATPFWGFSPNPIRSPKLARILPWSGTFPLPASVRKLIEFIWQKISDPESIAEVLKQVYADHATNVDTVFTRILETTQHPAAAASFASIMFAPQGNLSFREALSRCQMNGVPICLIYGKEDPWVKPVWGLQVKRQVPEAPYYEISPAGHCPHDEVPEVVNYLLRGWIKNLESQGLVALPLLDDEENIQYVIARDLEFVREESKKSVRVRIYGSSGRVFKESDEMRVVSMSLSGKFPAVKNRNPNPSKLSSSSSSATPIRSQSQSKRTTNSNSRSWSVYLIISTNPPIKTYNPAAAQSCNLSIFCYSEFSRYFILFIISAIFTWTVFAENWKLLRSLKQHNGELRGGAKASQAGRPWISACIIQGFHDQSDACEFESKWKSISRRLPRKRKKSEDSSLHLLQNRQTALNRVKEVCNCSHLQIDWKLNPL</sequence>
<dbReference type="InterPro" id="IPR000073">
    <property type="entry name" value="AB_hydrolase_1"/>
</dbReference>
<dbReference type="InterPro" id="IPR044211">
    <property type="entry name" value="PPH_chloroplastic"/>
</dbReference>
<dbReference type="PANTHER" id="PTHR47280:SF1">
    <property type="entry name" value="PHEOPHYTINASE, CHLOROPLASTIC"/>
    <property type="match status" value="1"/>
</dbReference>
<accession>A0AAP0QGA5</accession>
<evidence type="ECO:0000256" key="1">
    <source>
        <dbReference type="SAM" id="MobiDB-lite"/>
    </source>
</evidence>
<organism evidence="4 5">
    <name type="scientific">Citrus x changshan-huyou</name>
    <dbReference type="NCBI Taxonomy" id="2935761"/>
    <lineage>
        <taxon>Eukaryota</taxon>
        <taxon>Viridiplantae</taxon>
        <taxon>Streptophyta</taxon>
        <taxon>Embryophyta</taxon>
        <taxon>Tracheophyta</taxon>
        <taxon>Spermatophyta</taxon>
        <taxon>Magnoliopsida</taxon>
        <taxon>eudicotyledons</taxon>
        <taxon>Gunneridae</taxon>
        <taxon>Pentapetalae</taxon>
        <taxon>rosids</taxon>
        <taxon>malvids</taxon>
        <taxon>Sapindales</taxon>
        <taxon>Rutaceae</taxon>
        <taxon>Aurantioideae</taxon>
        <taxon>Citrus</taxon>
    </lineage>
</organism>
<comment type="caution">
    <text evidence="4">The sequence shown here is derived from an EMBL/GenBank/DDBJ whole genome shotgun (WGS) entry which is preliminary data.</text>
</comment>
<keyword evidence="2" id="KW-0472">Membrane</keyword>
<dbReference type="EMBL" id="JBCGBO010000007">
    <property type="protein sequence ID" value="KAK9189230.1"/>
    <property type="molecule type" value="Genomic_DNA"/>
</dbReference>
<feature type="region of interest" description="Disordered" evidence="1">
    <location>
        <begin position="524"/>
        <end position="556"/>
    </location>
</feature>
<dbReference type="Gene3D" id="3.40.1440.10">
    <property type="entry name" value="GIY-YIG endonuclease"/>
    <property type="match status" value="1"/>
</dbReference>
<dbReference type="InterPro" id="IPR029058">
    <property type="entry name" value="AB_hydrolase_fold"/>
</dbReference>
<feature type="domain" description="AB hydrolase-1" evidence="3">
    <location>
        <begin position="162"/>
        <end position="446"/>
    </location>
</feature>
<evidence type="ECO:0000313" key="4">
    <source>
        <dbReference type="EMBL" id="KAK9189230.1"/>
    </source>
</evidence>
<dbReference type="GO" id="GO:0015996">
    <property type="term" value="P:chlorophyll catabolic process"/>
    <property type="evidence" value="ECO:0007669"/>
    <property type="project" value="InterPro"/>
</dbReference>
<keyword evidence="2" id="KW-0812">Transmembrane</keyword>
<dbReference type="FunFam" id="3.40.50.1820:FF:000136">
    <property type="entry name" value="Pheophytinase, chloroplastic"/>
    <property type="match status" value="1"/>
</dbReference>
<evidence type="ECO:0000256" key="2">
    <source>
        <dbReference type="SAM" id="Phobius"/>
    </source>
</evidence>
<dbReference type="GO" id="GO:0080124">
    <property type="term" value="F:pheophytinase activity"/>
    <property type="evidence" value="ECO:0007669"/>
    <property type="project" value="InterPro"/>
</dbReference>
<dbReference type="SUPFAM" id="SSF53474">
    <property type="entry name" value="alpha/beta-Hydrolases"/>
    <property type="match status" value="1"/>
</dbReference>
<dbReference type="InterPro" id="IPR035901">
    <property type="entry name" value="GIY-YIG_endonuc_sf"/>
</dbReference>
<keyword evidence="5" id="KW-1185">Reference proteome</keyword>
<proteinExistence type="predicted"/>
<dbReference type="Pfam" id="PF12697">
    <property type="entry name" value="Abhydrolase_6"/>
    <property type="match status" value="1"/>
</dbReference>